<dbReference type="OrthoDB" id="21825at2"/>
<dbReference type="Proteomes" id="UP000239366">
    <property type="component" value="Unassembled WGS sequence"/>
</dbReference>
<dbReference type="PRINTS" id="PR00682">
    <property type="entry name" value="IPNSYNTHASE"/>
</dbReference>
<keyword evidence="5" id="KW-0266">Ethylene biosynthesis</keyword>
<evidence type="ECO:0000256" key="6">
    <source>
        <dbReference type="ARBA" id="ARBA00031011"/>
    </source>
</evidence>
<dbReference type="InterPro" id="IPR050231">
    <property type="entry name" value="Iron_ascorbate_oxido_reductase"/>
</dbReference>
<accession>A0A2S7T4Y2</accession>
<reference evidence="13" key="1">
    <citation type="submission" date="2016-11" db="EMBL/GenBank/DDBJ databases">
        <title>Trade-off between light-utilization and light-protection in marine flavobacteria.</title>
        <authorList>
            <person name="Kumagai Y."/>
            <person name="Yoshizawa S."/>
            <person name="Kogure K."/>
        </authorList>
    </citation>
    <scope>NUCLEOTIDE SEQUENCE [LARGE SCALE GENOMIC DNA]</scope>
    <source>
        <strain evidence="13">SG-18</strain>
    </source>
</reference>
<keyword evidence="10" id="KW-0560">Oxidoreductase</keyword>
<name>A0A2S7T4Y2_9FLAO</name>
<dbReference type="InterPro" id="IPR005123">
    <property type="entry name" value="Oxoglu/Fe-dep_dioxygenase_dom"/>
</dbReference>
<dbReference type="InterPro" id="IPR026992">
    <property type="entry name" value="DIOX_N"/>
</dbReference>
<sequence length="314" mass="35623">MNQIPSVDLRDFLSDDHSKKMQFVEQLGSAFEEIGFVAISGHFLSDKLSEDLYTQIKAFFDLPQSIKSNYEIQGLAGQRGYTSYGKEKAQNAPVGDLKEFWHFGQYEEVAPEDYLYPANITVDELPAFNSVGKEVYQQLEKTALYMLRALALHLRLEETYFDQWVSQGNSILRPIHYPPLTKAPEKAVRAAAHTDINLITLLMGAHGRGLQVQNRQGDWIEAIASKDQLMVNVGDMLSRLSNNRLLSTVHQVVNPPEAGWSESRYSIPFFMHPKATMPLNCLDNCVDDQHPQLYEDISAGDFLNERLRELGLLK</sequence>
<dbReference type="EC" id="1.14.20.7" evidence="2"/>
<dbReference type="RefSeq" id="WP_105000639.1">
    <property type="nucleotide sequence ID" value="NZ_MQVX01000001.1"/>
</dbReference>
<evidence type="ECO:0000256" key="2">
    <source>
        <dbReference type="ARBA" id="ARBA00012293"/>
    </source>
</evidence>
<dbReference type="GO" id="GO:0046872">
    <property type="term" value="F:metal ion binding"/>
    <property type="evidence" value="ECO:0007669"/>
    <property type="project" value="UniProtKB-KW"/>
</dbReference>
<comment type="catalytic activity">
    <reaction evidence="9">
        <text>L-arginine + 2-oxoglutarate + O2 = guanidine + L-glutamate 5-semialdehyde + succinate + CO2</text>
        <dbReference type="Rhea" id="RHEA:31535"/>
        <dbReference type="ChEBI" id="CHEBI:15379"/>
        <dbReference type="ChEBI" id="CHEBI:16526"/>
        <dbReference type="ChEBI" id="CHEBI:16810"/>
        <dbReference type="ChEBI" id="CHEBI:30031"/>
        <dbReference type="ChEBI" id="CHEBI:30087"/>
        <dbReference type="ChEBI" id="CHEBI:32682"/>
        <dbReference type="ChEBI" id="CHEBI:58066"/>
        <dbReference type="EC" id="1.14.20.7"/>
    </reaction>
</comment>
<evidence type="ECO:0000256" key="10">
    <source>
        <dbReference type="RuleBase" id="RU003682"/>
    </source>
</evidence>
<dbReference type="GO" id="GO:0009693">
    <property type="term" value="P:ethylene biosynthetic process"/>
    <property type="evidence" value="ECO:0007669"/>
    <property type="project" value="UniProtKB-KW"/>
</dbReference>
<protein>
    <recommendedName>
        <fullName evidence="4">2-oxoglutarate-dependent ethylene/succinate-forming enzyme</fullName>
        <ecNumber evidence="3">1.13.12.19</ecNumber>
        <ecNumber evidence="2">1.14.20.7</ecNumber>
    </recommendedName>
    <alternativeName>
        <fullName evidence="6">2-oxoglutarate dioxygenase (ethylene-forming)</fullName>
    </alternativeName>
    <alternativeName>
        <fullName evidence="7">2-oxoglutarate/L-arginine monooxygenase/decarboxylase (succinate-forming)</fullName>
    </alternativeName>
</protein>
<evidence type="ECO:0000256" key="5">
    <source>
        <dbReference type="ARBA" id="ARBA00022666"/>
    </source>
</evidence>
<keyword evidence="13" id="KW-1185">Reference proteome</keyword>
<dbReference type="GO" id="GO:0102276">
    <property type="term" value="F:2-oxoglutarate oxygenase/decarboxylase (ethylene-forming) activity"/>
    <property type="evidence" value="ECO:0007669"/>
    <property type="project" value="UniProtKB-EC"/>
</dbReference>
<dbReference type="AlphaFoldDB" id="A0A2S7T4Y2"/>
<dbReference type="SUPFAM" id="SSF51197">
    <property type="entry name" value="Clavaminate synthase-like"/>
    <property type="match status" value="1"/>
</dbReference>
<dbReference type="InterPro" id="IPR027443">
    <property type="entry name" value="IPNS-like_sf"/>
</dbReference>
<dbReference type="EMBL" id="MQVX01000001">
    <property type="protein sequence ID" value="PQJ14992.1"/>
    <property type="molecule type" value="Genomic_DNA"/>
</dbReference>
<gene>
    <name evidence="12" type="ORF">BST99_03905</name>
</gene>
<dbReference type="Gene3D" id="2.60.120.330">
    <property type="entry name" value="B-lactam Antibiotic, Isopenicillin N Synthase, Chain"/>
    <property type="match status" value="1"/>
</dbReference>
<evidence type="ECO:0000313" key="13">
    <source>
        <dbReference type="Proteomes" id="UP000239366"/>
    </source>
</evidence>
<evidence type="ECO:0000313" key="12">
    <source>
        <dbReference type="EMBL" id="PQJ14992.1"/>
    </source>
</evidence>
<keyword evidence="10" id="KW-0408">Iron</keyword>
<evidence type="ECO:0000256" key="7">
    <source>
        <dbReference type="ARBA" id="ARBA00031282"/>
    </source>
</evidence>
<dbReference type="EC" id="1.13.12.19" evidence="3"/>
<evidence type="ECO:0000256" key="4">
    <source>
        <dbReference type="ARBA" id="ARBA00019045"/>
    </source>
</evidence>
<organism evidence="12 13">
    <name type="scientific">Aureicoccus marinus</name>
    <dbReference type="NCBI Taxonomy" id="754435"/>
    <lineage>
        <taxon>Bacteria</taxon>
        <taxon>Pseudomonadati</taxon>
        <taxon>Bacteroidota</taxon>
        <taxon>Flavobacteriia</taxon>
        <taxon>Flavobacteriales</taxon>
        <taxon>Flavobacteriaceae</taxon>
        <taxon>Aureicoccus</taxon>
    </lineage>
</organism>
<comment type="pathway">
    <text evidence="1">Alkene biosynthesis; ethylene biosynthesis via 2-oxoglutarate.</text>
</comment>
<evidence type="ECO:0000259" key="11">
    <source>
        <dbReference type="PROSITE" id="PS51471"/>
    </source>
</evidence>
<comment type="similarity">
    <text evidence="10">Belongs to the iron/ascorbate-dependent oxidoreductase family.</text>
</comment>
<dbReference type="InterPro" id="IPR044861">
    <property type="entry name" value="IPNS-like_FE2OG_OXY"/>
</dbReference>
<feature type="domain" description="Fe2OG dioxygenase" evidence="11">
    <location>
        <begin position="167"/>
        <end position="273"/>
    </location>
</feature>
<dbReference type="PANTHER" id="PTHR47990">
    <property type="entry name" value="2-OXOGLUTARATE (2OG) AND FE(II)-DEPENDENT OXYGENASE SUPERFAMILY PROTEIN-RELATED"/>
    <property type="match status" value="1"/>
</dbReference>
<comment type="catalytic activity">
    <reaction evidence="8">
        <text>2-oxoglutarate + O2 + 2 H(+) = ethene + 3 CO2 + H2O</text>
        <dbReference type="Rhea" id="RHEA:31523"/>
        <dbReference type="ChEBI" id="CHEBI:15377"/>
        <dbReference type="ChEBI" id="CHEBI:15378"/>
        <dbReference type="ChEBI" id="CHEBI:15379"/>
        <dbReference type="ChEBI" id="CHEBI:16526"/>
        <dbReference type="ChEBI" id="CHEBI:16810"/>
        <dbReference type="ChEBI" id="CHEBI:18153"/>
        <dbReference type="EC" id="1.13.12.19"/>
    </reaction>
</comment>
<evidence type="ECO:0000256" key="3">
    <source>
        <dbReference type="ARBA" id="ARBA00012531"/>
    </source>
</evidence>
<dbReference type="PROSITE" id="PS51471">
    <property type="entry name" value="FE2OG_OXY"/>
    <property type="match status" value="1"/>
</dbReference>
<proteinExistence type="inferred from homology"/>
<evidence type="ECO:0000256" key="1">
    <source>
        <dbReference type="ARBA" id="ARBA00004767"/>
    </source>
</evidence>
<dbReference type="Pfam" id="PF03171">
    <property type="entry name" value="2OG-FeII_Oxy"/>
    <property type="match status" value="1"/>
</dbReference>
<keyword evidence="10" id="KW-0479">Metal-binding</keyword>
<evidence type="ECO:0000256" key="9">
    <source>
        <dbReference type="ARBA" id="ARBA00049359"/>
    </source>
</evidence>
<evidence type="ECO:0000256" key="8">
    <source>
        <dbReference type="ARBA" id="ARBA00047725"/>
    </source>
</evidence>
<dbReference type="Pfam" id="PF14226">
    <property type="entry name" value="DIOX_N"/>
    <property type="match status" value="1"/>
</dbReference>
<comment type="caution">
    <text evidence="12">The sequence shown here is derived from an EMBL/GenBank/DDBJ whole genome shotgun (WGS) entry which is preliminary data.</text>
</comment>